<comment type="caution">
    <text evidence="2">The sequence shown here is derived from an EMBL/GenBank/DDBJ whole genome shotgun (WGS) entry which is preliminary data.</text>
</comment>
<proteinExistence type="predicted"/>
<dbReference type="Pfam" id="PF13482">
    <property type="entry name" value="RNase_H_2"/>
    <property type="match status" value="1"/>
</dbReference>
<dbReference type="AlphaFoldDB" id="A0A1G2PFK2"/>
<sequence>MLVLDLETKKQFSDVGGQEFADRLGVSLVGVYDYVDDSFTAYREEEIPNLLALIKERNKVIGFNIKAFDWKVLQPYAQELLFRNVSTIDLMEDVANFLGFRVGLAALAEVNLGQTKSGHGLEAIKWYRDGNWEMLKKYCLDDVRLTRDLYEFGKQKGYVKVNNKNGSQYTVPVKWGSKKSAKEMEDILRHAQLARRPVEINYILSDSEENPRTNGLFEVIGVFSKKVEVRDYNSGKSFELLISNILDTDIKDAPHTESLFNL</sequence>
<dbReference type="InterPro" id="IPR036397">
    <property type="entry name" value="RNaseH_sf"/>
</dbReference>
<protein>
    <recommendedName>
        <fullName evidence="1">YprB ribonuclease H-like domain-containing protein</fullName>
    </recommendedName>
</protein>
<evidence type="ECO:0000259" key="1">
    <source>
        <dbReference type="Pfam" id="PF13482"/>
    </source>
</evidence>
<feature type="domain" description="YprB ribonuclease H-like" evidence="1">
    <location>
        <begin position="26"/>
        <end position="151"/>
    </location>
</feature>
<dbReference type="Gene3D" id="3.30.420.10">
    <property type="entry name" value="Ribonuclease H-like superfamily/Ribonuclease H"/>
    <property type="match status" value="1"/>
</dbReference>
<evidence type="ECO:0000313" key="3">
    <source>
        <dbReference type="Proteomes" id="UP000178869"/>
    </source>
</evidence>
<dbReference type="InterPro" id="IPR012337">
    <property type="entry name" value="RNaseH-like_sf"/>
</dbReference>
<gene>
    <name evidence="2" type="ORF">A2828_04155</name>
</gene>
<accession>A0A1G2PFK2</accession>
<reference evidence="2 3" key="1">
    <citation type="journal article" date="2016" name="Nat. Commun.">
        <title>Thousands of microbial genomes shed light on interconnected biogeochemical processes in an aquifer system.</title>
        <authorList>
            <person name="Anantharaman K."/>
            <person name="Brown C.T."/>
            <person name="Hug L.A."/>
            <person name="Sharon I."/>
            <person name="Castelle C.J."/>
            <person name="Probst A.J."/>
            <person name="Thomas B.C."/>
            <person name="Singh A."/>
            <person name="Wilkins M.J."/>
            <person name="Karaoz U."/>
            <person name="Brodie E.L."/>
            <person name="Williams K.H."/>
            <person name="Hubbard S.S."/>
            <person name="Banfield J.F."/>
        </authorList>
    </citation>
    <scope>NUCLEOTIDE SEQUENCE [LARGE SCALE GENOMIC DNA]</scope>
</reference>
<dbReference type="Proteomes" id="UP000178869">
    <property type="component" value="Unassembled WGS sequence"/>
</dbReference>
<dbReference type="GO" id="GO:0003676">
    <property type="term" value="F:nucleic acid binding"/>
    <property type="evidence" value="ECO:0007669"/>
    <property type="project" value="InterPro"/>
</dbReference>
<dbReference type="EMBL" id="MHSR01000008">
    <property type="protein sequence ID" value="OHA47126.1"/>
    <property type="molecule type" value="Genomic_DNA"/>
</dbReference>
<dbReference type="InterPro" id="IPR038720">
    <property type="entry name" value="YprB_RNase_H-like_dom"/>
</dbReference>
<dbReference type="SUPFAM" id="SSF53098">
    <property type="entry name" value="Ribonuclease H-like"/>
    <property type="match status" value="1"/>
</dbReference>
<organism evidence="2 3">
    <name type="scientific">Candidatus Terrybacteria bacterium RIFCSPHIGHO2_01_FULL_43_35</name>
    <dbReference type="NCBI Taxonomy" id="1802361"/>
    <lineage>
        <taxon>Bacteria</taxon>
        <taxon>Candidatus Terryibacteriota</taxon>
    </lineage>
</organism>
<evidence type="ECO:0000313" key="2">
    <source>
        <dbReference type="EMBL" id="OHA47126.1"/>
    </source>
</evidence>
<name>A0A1G2PFK2_9BACT</name>